<accession>A0A2U4F5Q3</accession>
<proteinExistence type="predicted"/>
<gene>
    <name evidence="1" type="ORF">A966_02018</name>
</gene>
<dbReference type="EMBL" id="ALNZ01000009">
    <property type="protein sequence ID" value="EKV58057.1"/>
    <property type="molecule type" value="Genomic_DNA"/>
</dbReference>
<evidence type="ECO:0000313" key="2">
    <source>
        <dbReference type="Proteomes" id="UP000011663"/>
    </source>
</evidence>
<protein>
    <submittedName>
        <fullName evidence="1">Uncharacterized protein</fullName>
    </submittedName>
</protein>
<comment type="caution">
    <text evidence="1">The sequence shown here is derived from an EMBL/GenBank/DDBJ whole genome shotgun (WGS) entry which is preliminary data.</text>
</comment>
<dbReference type="AlphaFoldDB" id="A0A2U4F5Q3"/>
<organism evidence="1 2">
    <name type="scientific">Brachyspira hampsonii 30446</name>
    <dbReference type="NCBI Taxonomy" id="1289135"/>
    <lineage>
        <taxon>Bacteria</taxon>
        <taxon>Pseudomonadati</taxon>
        <taxon>Spirochaetota</taxon>
        <taxon>Spirochaetia</taxon>
        <taxon>Brachyspirales</taxon>
        <taxon>Brachyspiraceae</taxon>
        <taxon>Brachyspira</taxon>
    </lineage>
</organism>
<reference evidence="1 2" key="1">
    <citation type="submission" date="2012-07" db="EMBL/GenBank/DDBJ databases">
        <title>Genome sequence of Brachyspira sp. 30446, isolated from a pig with mucohaemorrhagic colitis.</title>
        <authorList>
            <person name="Rubin J.E."/>
            <person name="Fernando C."/>
            <person name="Harding J.C.S."/>
            <person name="Hill J.E."/>
        </authorList>
    </citation>
    <scope>NUCLEOTIDE SEQUENCE [LARGE SCALE GENOMIC DNA]</scope>
    <source>
        <strain evidence="1 2">30446</strain>
    </source>
</reference>
<dbReference type="OrthoDB" id="308969at2"/>
<dbReference type="RefSeq" id="WP_008721819.1">
    <property type="nucleotide sequence ID" value="NZ_JH994110.1"/>
</dbReference>
<dbReference type="GeneID" id="66489138"/>
<sequence>MPKFNKGNFSVGLGFGVKLPMYITTSDEMFTIDFDNRTYSRYTAFNNYNINNMNSTFQYAVIPYVKITMDYSVYFTEKIAVNIGAYINYDYGLKSKYFDIRTDSIDIGLELGLRFAPKL</sequence>
<evidence type="ECO:0000313" key="1">
    <source>
        <dbReference type="EMBL" id="EKV58057.1"/>
    </source>
</evidence>
<dbReference type="Proteomes" id="UP000011663">
    <property type="component" value="Unassembled WGS sequence"/>
</dbReference>
<name>A0A2U4F5Q3_9SPIR</name>